<keyword evidence="2" id="KW-0808">Transferase</keyword>
<name>A0A398CY02_9BACL</name>
<dbReference type="GO" id="GO:0016740">
    <property type="term" value="F:transferase activity"/>
    <property type="evidence" value="ECO:0007669"/>
    <property type="project" value="UniProtKB-KW"/>
</dbReference>
<proteinExistence type="predicted"/>
<reference evidence="2 3" key="1">
    <citation type="submission" date="2018-09" db="EMBL/GenBank/DDBJ databases">
        <title>Cohnella cavernae sp. nov., isolated from a karst cave.</title>
        <authorList>
            <person name="Zhu H."/>
        </authorList>
    </citation>
    <scope>NUCLEOTIDE SEQUENCE [LARGE SCALE GENOMIC DNA]</scope>
    <source>
        <strain evidence="2 3">K2E09-144</strain>
    </source>
</reference>
<dbReference type="AlphaFoldDB" id="A0A398CY02"/>
<dbReference type="Proteomes" id="UP000266340">
    <property type="component" value="Unassembled WGS sequence"/>
</dbReference>
<organism evidence="2 3">
    <name type="scientific">Cohnella faecalis</name>
    <dbReference type="NCBI Taxonomy" id="2315694"/>
    <lineage>
        <taxon>Bacteria</taxon>
        <taxon>Bacillati</taxon>
        <taxon>Bacillota</taxon>
        <taxon>Bacilli</taxon>
        <taxon>Bacillales</taxon>
        <taxon>Paenibacillaceae</taxon>
        <taxon>Cohnella</taxon>
    </lineage>
</organism>
<dbReference type="InterPro" id="IPR016181">
    <property type="entry name" value="Acyl_CoA_acyltransferase"/>
</dbReference>
<dbReference type="Gene3D" id="3.40.630.30">
    <property type="match status" value="1"/>
</dbReference>
<dbReference type="EMBL" id="QXJM01000006">
    <property type="protein sequence ID" value="RIE05418.1"/>
    <property type="molecule type" value="Genomic_DNA"/>
</dbReference>
<feature type="region of interest" description="Disordered" evidence="1">
    <location>
        <begin position="1"/>
        <end position="21"/>
    </location>
</feature>
<evidence type="ECO:0000256" key="1">
    <source>
        <dbReference type="SAM" id="MobiDB-lite"/>
    </source>
</evidence>
<protein>
    <submittedName>
        <fullName evidence="2">GNAT family N-acetyltransferase</fullName>
    </submittedName>
</protein>
<evidence type="ECO:0000313" key="3">
    <source>
        <dbReference type="Proteomes" id="UP000266340"/>
    </source>
</evidence>
<accession>A0A398CY02</accession>
<gene>
    <name evidence="2" type="ORF">D3H35_00585</name>
</gene>
<keyword evidence="3" id="KW-1185">Reference proteome</keyword>
<dbReference type="SUPFAM" id="SSF55729">
    <property type="entry name" value="Acyl-CoA N-acyltransferases (Nat)"/>
    <property type="match status" value="1"/>
</dbReference>
<dbReference type="Pfam" id="PF13527">
    <property type="entry name" value="Acetyltransf_9"/>
    <property type="match status" value="1"/>
</dbReference>
<evidence type="ECO:0000313" key="2">
    <source>
        <dbReference type="EMBL" id="RIE05418.1"/>
    </source>
</evidence>
<sequence>MDPRCSDENGRSRERIQLADARRQGGVTKLLHHALRKMREAGQTISMLHPFSVPFTANTGMS</sequence>
<comment type="caution">
    <text evidence="2">The sequence shown here is derived from an EMBL/GenBank/DDBJ whole genome shotgun (WGS) entry which is preliminary data.</text>
</comment>